<name>E6PQ17_9ZZZZ</name>
<accession>E6PQ17</accession>
<sequence length="30" mass="3560">MLKIFAQFKYLLGNKYVPPMKIKIGFAPFR</sequence>
<evidence type="ECO:0000313" key="1">
    <source>
        <dbReference type="EMBL" id="CBH97021.1"/>
    </source>
</evidence>
<dbReference type="EMBL" id="CABM01000040">
    <property type="protein sequence ID" value="CBH97021.1"/>
    <property type="molecule type" value="Genomic_DNA"/>
</dbReference>
<protein>
    <submittedName>
        <fullName evidence="1">Uncharacterized protein</fullName>
    </submittedName>
</protein>
<reference evidence="1" key="1">
    <citation type="submission" date="2009-10" db="EMBL/GenBank/DDBJ databases">
        <title>Diversity of trophic interactions inside an arsenic-rich microbial ecosystem.</title>
        <authorList>
            <person name="Bertin P.N."/>
            <person name="Heinrich-Salmeron A."/>
            <person name="Pelletier E."/>
            <person name="Goulhen-Chollet F."/>
            <person name="Arsene-Ploetze F."/>
            <person name="Gallien S."/>
            <person name="Calteau A."/>
            <person name="Vallenet D."/>
            <person name="Casiot C."/>
            <person name="Chane-Woon-Ming B."/>
            <person name="Giloteaux L."/>
            <person name="Barakat M."/>
            <person name="Bonnefoy V."/>
            <person name="Bruneel O."/>
            <person name="Chandler M."/>
            <person name="Cleiss J."/>
            <person name="Duran R."/>
            <person name="Elbaz-Poulichet F."/>
            <person name="Fonknechten N."/>
            <person name="Lauga B."/>
            <person name="Mornico D."/>
            <person name="Ortet P."/>
            <person name="Schaeffer C."/>
            <person name="Siguier P."/>
            <person name="Alexander Thil Smith A."/>
            <person name="Van Dorsselaer A."/>
            <person name="Weissenbach J."/>
            <person name="Medigue C."/>
            <person name="Le Paslier D."/>
        </authorList>
    </citation>
    <scope>NUCLEOTIDE SEQUENCE</scope>
</reference>
<proteinExistence type="predicted"/>
<gene>
    <name evidence="1" type="ORF">CARN2_1631</name>
</gene>
<comment type="caution">
    <text evidence="1">The sequence shown here is derived from an EMBL/GenBank/DDBJ whole genome shotgun (WGS) entry which is preliminary data.</text>
</comment>
<dbReference type="AlphaFoldDB" id="E6PQ17"/>
<organism evidence="1">
    <name type="scientific">mine drainage metagenome</name>
    <dbReference type="NCBI Taxonomy" id="410659"/>
    <lineage>
        <taxon>unclassified sequences</taxon>
        <taxon>metagenomes</taxon>
        <taxon>ecological metagenomes</taxon>
    </lineage>
</organism>